<dbReference type="RefSeq" id="WP_151591646.1">
    <property type="nucleotide sequence ID" value="NZ_WBMS02000003.1"/>
</dbReference>
<evidence type="ECO:0000256" key="1">
    <source>
        <dbReference type="ARBA" id="ARBA00006484"/>
    </source>
</evidence>
<dbReference type="Gene3D" id="3.40.50.720">
    <property type="entry name" value="NAD(P)-binding Rossmann-like Domain"/>
    <property type="match status" value="1"/>
</dbReference>
<protein>
    <submittedName>
        <fullName evidence="4">SDR family NAD(P)-dependent oxidoreductase</fullName>
    </submittedName>
</protein>
<dbReference type="SUPFAM" id="SSF51735">
    <property type="entry name" value="NAD(P)-binding Rossmann-fold domains"/>
    <property type="match status" value="1"/>
</dbReference>
<dbReference type="PANTHER" id="PTHR43669">
    <property type="entry name" value="5-KETO-D-GLUCONATE 5-REDUCTASE"/>
    <property type="match status" value="1"/>
</dbReference>
<dbReference type="Proteomes" id="UP000462055">
    <property type="component" value="Unassembled WGS sequence"/>
</dbReference>
<name>A0A6I4M660_9ACTN</name>
<keyword evidence="2" id="KW-0560">Oxidoreductase</keyword>
<evidence type="ECO:0000313" key="5">
    <source>
        <dbReference type="Proteomes" id="UP000462055"/>
    </source>
</evidence>
<dbReference type="AlphaFoldDB" id="A0A6I4M660"/>
<comment type="caution">
    <text evidence="4">The sequence shown here is derived from an EMBL/GenBank/DDBJ whole genome shotgun (WGS) entry which is preliminary data.</text>
</comment>
<proteinExistence type="inferred from homology"/>
<dbReference type="CDD" id="cd05233">
    <property type="entry name" value="SDR_c"/>
    <property type="match status" value="1"/>
</dbReference>
<accession>A0A6I4M660</accession>
<sequence>MRDLHGRAAAVTGAGSGIGRALSVRLAREGVRLALADLDEAALAETERALGPGAIVVTHVTDVGDERSSPTPSTSRASPSRPRRSPPGGCRACPTSR</sequence>
<dbReference type="InterPro" id="IPR036291">
    <property type="entry name" value="NAD(P)-bd_dom_sf"/>
</dbReference>
<comment type="similarity">
    <text evidence="1">Belongs to the short-chain dehydrogenases/reductases (SDR) family.</text>
</comment>
<evidence type="ECO:0000256" key="3">
    <source>
        <dbReference type="SAM" id="MobiDB-lite"/>
    </source>
</evidence>
<evidence type="ECO:0000313" key="4">
    <source>
        <dbReference type="EMBL" id="MVZ99636.1"/>
    </source>
</evidence>
<reference evidence="4" key="1">
    <citation type="submission" date="2019-12" db="EMBL/GenBank/DDBJ databases">
        <title>Actinomadura physcomitrii sp. nov., a novel actinomycete isolated from moss [Physcomitrium sphaericum (Ludw) Fuernr].</title>
        <authorList>
            <person name="Zhuang X."/>
        </authorList>
    </citation>
    <scope>NUCLEOTIDE SEQUENCE [LARGE SCALE GENOMIC DNA]</scope>
    <source>
        <strain evidence="4">LD22</strain>
    </source>
</reference>
<feature type="compositionally biased region" description="Low complexity" evidence="3">
    <location>
        <begin position="69"/>
        <end position="97"/>
    </location>
</feature>
<dbReference type="Pfam" id="PF00106">
    <property type="entry name" value="adh_short"/>
    <property type="match status" value="1"/>
</dbReference>
<organism evidence="4 5">
    <name type="scientific">Actinomadura physcomitrii</name>
    <dbReference type="NCBI Taxonomy" id="2650748"/>
    <lineage>
        <taxon>Bacteria</taxon>
        <taxon>Bacillati</taxon>
        <taxon>Actinomycetota</taxon>
        <taxon>Actinomycetes</taxon>
        <taxon>Streptosporangiales</taxon>
        <taxon>Thermomonosporaceae</taxon>
        <taxon>Actinomadura</taxon>
    </lineage>
</organism>
<evidence type="ECO:0000256" key="2">
    <source>
        <dbReference type="ARBA" id="ARBA00023002"/>
    </source>
</evidence>
<dbReference type="EMBL" id="WBMS02000003">
    <property type="protein sequence ID" value="MVZ99636.1"/>
    <property type="molecule type" value="Genomic_DNA"/>
</dbReference>
<dbReference type="PANTHER" id="PTHR43669:SF3">
    <property type="entry name" value="ALCOHOL DEHYDROGENASE, PUTATIVE (AFU_ORTHOLOGUE AFUA_3G03445)-RELATED"/>
    <property type="match status" value="1"/>
</dbReference>
<dbReference type="InterPro" id="IPR002347">
    <property type="entry name" value="SDR_fam"/>
</dbReference>
<dbReference type="GO" id="GO:0016491">
    <property type="term" value="F:oxidoreductase activity"/>
    <property type="evidence" value="ECO:0007669"/>
    <property type="project" value="UniProtKB-KW"/>
</dbReference>
<feature type="region of interest" description="Disordered" evidence="3">
    <location>
        <begin position="61"/>
        <end position="97"/>
    </location>
</feature>
<gene>
    <name evidence="4" type="ORF">F8568_004460</name>
</gene>
<keyword evidence="5" id="KW-1185">Reference proteome</keyword>